<dbReference type="EMBL" id="OUUZ01000001">
    <property type="protein sequence ID" value="SPQ18071.1"/>
    <property type="molecule type" value="Genomic_DNA"/>
</dbReference>
<dbReference type="InterPro" id="IPR013126">
    <property type="entry name" value="Hsp_70_fam"/>
</dbReference>
<dbReference type="InterPro" id="IPR043129">
    <property type="entry name" value="ATPase_NBD"/>
</dbReference>
<dbReference type="AlphaFoldDB" id="A0A446B6D6"/>
<evidence type="ECO:0000313" key="7">
    <source>
        <dbReference type="EMBL" id="SPQ18071.1"/>
    </source>
</evidence>
<evidence type="ECO:0000256" key="6">
    <source>
        <dbReference type="SAM" id="MobiDB-lite"/>
    </source>
</evidence>
<feature type="compositionally biased region" description="Basic and acidic residues" evidence="6">
    <location>
        <begin position="292"/>
        <end position="307"/>
    </location>
</feature>
<evidence type="ECO:0000256" key="5">
    <source>
        <dbReference type="ARBA" id="ARBA00048056"/>
    </source>
</evidence>
<evidence type="ECO:0000256" key="1">
    <source>
        <dbReference type="ARBA" id="ARBA00012554"/>
    </source>
</evidence>
<sequence length="307" mass="33152">MTRNTHGTRQIPIRAATVFEPGEPIIGINLGTTYLCVGAMKVDKAEILVNDQGRSFSDEGVQADLKHTPFKVAAGQGGKPVDKLDVGGDTRQVTPEEISANCSLVEEFLKEGGQRRTQPGRSRIIGGVKATERVLLMDVNPLTLGIETAGGVMIPTVVSVTGVLYFGLMSDLAVLIKVYEGERTLIKDNNLLGKFELTGIPPAPRGTPQIGALFSLDVNRILQVSAQDKGTGRRDSISTDNDGGLLAEDEIARMIAEVEKFADEDKGARERVEARNAFEYCVSSLKNELEDEKGLGRKIEGDEKETP</sequence>
<comment type="catalytic activity">
    <reaction evidence="5">
        <text>ATP + H2O = ADP + phosphate + H(+)</text>
        <dbReference type="Rhea" id="RHEA:13065"/>
        <dbReference type="ChEBI" id="CHEBI:15377"/>
        <dbReference type="ChEBI" id="CHEBI:15378"/>
        <dbReference type="ChEBI" id="CHEBI:30616"/>
        <dbReference type="ChEBI" id="CHEBI:43474"/>
        <dbReference type="ChEBI" id="CHEBI:456216"/>
        <dbReference type="EC" id="3.6.4.10"/>
    </reaction>
</comment>
<dbReference type="FunFam" id="3.30.30.30:FF:000005">
    <property type="entry name" value="Heat shock protein ssb1"/>
    <property type="match status" value="1"/>
</dbReference>
<protein>
    <recommendedName>
        <fullName evidence="1">non-chaperonin molecular chaperone ATPase</fullName>
        <ecNumber evidence="1">3.6.4.10</ecNumber>
    </recommendedName>
</protein>
<dbReference type="GO" id="GO:0005524">
    <property type="term" value="F:ATP binding"/>
    <property type="evidence" value="ECO:0007669"/>
    <property type="project" value="UniProtKB-KW"/>
</dbReference>
<dbReference type="Gene3D" id="3.30.30.30">
    <property type="match status" value="1"/>
</dbReference>
<dbReference type="Pfam" id="PF00012">
    <property type="entry name" value="HSP70"/>
    <property type="match status" value="1"/>
</dbReference>
<evidence type="ECO:0000313" key="8">
    <source>
        <dbReference type="Proteomes" id="UP000289323"/>
    </source>
</evidence>
<dbReference type="InterPro" id="IPR029047">
    <property type="entry name" value="HSP70_peptide-bd_sf"/>
</dbReference>
<evidence type="ECO:0000256" key="2">
    <source>
        <dbReference type="ARBA" id="ARBA00022741"/>
    </source>
</evidence>
<feature type="region of interest" description="Disordered" evidence="6">
    <location>
        <begin position="288"/>
        <end position="307"/>
    </location>
</feature>
<gene>
    <name evidence="7" type="ORF">TT172_LOCUS490</name>
</gene>
<reference evidence="7 8" key="1">
    <citation type="submission" date="2018-04" db="EMBL/GenBank/DDBJ databases">
        <authorList>
            <person name="Huttner S."/>
            <person name="Dainat J."/>
        </authorList>
    </citation>
    <scope>NUCLEOTIDE SEQUENCE [LARGE SCALE GENOMIC DNA]</scope>
</reference>
<dbReference type="SUPFAM" id="SSF53067">
    <property type="entry name" value="Actin-like ATPase domain"/>
    <property type="match status" value="1"/>
</dbReference>
<dbReference type="PANTHER" id="PTHR19375">
    <property type="entry name" value="HEAT SHOCK PROTEIN 70KDA"/>
    <property type="match status" value="1"/>
</dbReference>
<dbReference type="Proteomes" id="UP000289323">
    <property type="component" value="Unassembled WGS sequence"/>
</dbReference>
<dbReference type="EC" id="3.6.4.10" evidence="1"/>
<evidence type="ECO:0000256" key="3">
    <source>
        <dbReference type="ARBA" id="ARBA00022840"/>
    </source>
</evidence>
<keyword evidence="2" id="KW-0547">Nucleotide-binding</keyword>
<dbReference type="Gene3D" id="2.60.34.10">
    <property type="entry name" value="Substrate Binding Domain Of DNAk, Chain A, domain 1"/>
    <property type="match status" value="1"/>
</dbReference>
<proteinExistence type="predicted"/>
<accession>A0A446B6D6</accession>
<name>A0A446B6D6_9PEZI</name>
<evidence type="ECO:0000256" key="4">
    <source>
        <dbReference type="ARBA" id="ARBA00023186"/>
    </source>
</evidence>
<dbReference type="SUPFAM" id="SSF100920">
    <property type="entry name" value="Heat shock protein 70kD (HSP70), peptide-binding domain"/>
    <property type="match status" value="1"/>
</dbReference>
<keyword evidence="4" id="KW-0143">Chaperone</keyword>
<dbReference type="Gene3D" id="3.30.420.40">
    <property type="match status" value="1"/>
</dbReference>
<organism evidence="7 8">
    <name type="scientific">Thermothielavioides terrestris</name>
    <dbReference type="NCBI Taxonomy" id="2587410"/>
    <lineage>
        <taxon>Eukaryota</taxon>
        <taxon>Fungi</taxon>
        <taxon>Dikarya</taxon>
        <taxon>Ascomycota</taxon>
        <taxon>Pezizomycotina</taxon>
        <taxon>Sordariomycetes</taxon>
        <taxon>Sordariomycetidae</taxon>
        <taxon>Sordariales</taxon>
        <taxon>Chaetomiaceae</taxon>
        <taxon>Thermothielavioides</taxon>
    </lineage>
</organism>
<keyword evidence="3" id="KW-0067">ATP-binding</keyword>
<dbReference type="GO" id="GO:0140662">
    <property type="term" value="F:ATP-dependent protein folding chaperone"/>
    <property type="evidence" value="ECO:0007669"/>
    <property type="project" value="InterPro"/>
</dbReference>